<evidence type="ECO:0000313" key="2">
    <source>
        <dbReference type="Proteomes" id="UP001595956"/>
    </source>
</evidence>
<dbReference type="InterPro" id="IPR052022">
    <property type="entry name" value="26kDa_periplasmic_antigen"/>
</dbReference>
<dbReference type="EMBL" id="JBHSMD010000011">
    <property type="protein sequence ID" value="MFC5495632.1"/>
    <property type="molecule type" value="Genomic_DNA"/>
</dbReference>
<dbReference type="PANTHER" id="PTHR34387:SF1">
    <property type="entry name" value="PERIPLASMIC IMMUNOGENIC PROTEIN"/>
    <property type="match status" value="1"/>
</dbReference>
<evidence type="ECO:0000313" key="1">
    <source>
        <dbReference type="EMBL" id="MFC5495632.1"/>
    </source>
</evidence>
<proteinExistence type="predicted"/>
<dbReference type="PANTHER" id="PTHR34387">
    <property type="entry name" value="SLR1258 PROTEIN"/>
    <property type="match status" value="1"/>
</dbReference>
<comment type="caution">
    <text evidence="1">The sequence shown here is derived from an EMBL/GenBank/DDBJ whole genome shotgun (WGS) entry which is preliminary data.</text>
</comment>
<organism evidence="1 2">
    <name type="scientific">Nocardioides caricicola</name>
    <dbReference type="NCBI Taxonomy" id="634770"/>
    <lineage>
        <taxon>Bacteria</taxon>
        <taxon>Bacillati</taxon>
        <taxon>Actinomycetota</taxon>
        <taxon>Actinomycetes</taxon>
        <taxon>Propionibacteriales</taxon>
        <taxon>Nocardioidaceae</taxon>
        <taxon>Nocardioides</taxon>
    </lineage>
</organism>
<protein>
    <submittedName>
        <fullName evidence="1">SIMPL domain-containing protein</fullName>
    </submittedName>
</protein>
<gene>
    <name evidence="1" type="ORF">ACFPKY_21165</name>
</gene>
<sequence length="265" mass="27495">MEANLDAKMTVSVRSILVTVVVVLALLVAFLLGGAGGGGTPAQAVDDEQPAVERARTLTMTGAGDATAVPDQLSFDVGVTVVRDDLETALDAASAAMDDVLAALADQGVAKGDVQTTGLSMNPVYQYHQYDPPTITGYRVGQRATVLVRELEQGGAAVSAAVAAGGNDVRVGDIRLLVGDTDAVMKRAREAAVAEATAKAEEYAAASGQELGEVMTLREVRVKPVPTPQYAELGYLARDSAAMKVPIRAGRKSASVTVRVVWELS</sequence>
<dbReference type="Proteomes" id="UP001595956">
    <property type="component" value="Unassembled WGS sequence"/>
</dbReference>
<keyword evidence="2" id="KW-1185">Reference proteome</keyword>
<name>A0ABW0N9K1_9ACTN</name>
<reference evidence="2" key="1">
    <citation type="journal article" date="2019" name="Int. J. Syst. Evol. Microbiol.">
        <title>The Global Catalogue of Microorganisms (GCM) 10K type strain sequencing project: providing services to taxonomists for standard genome sequencing and annotation.</title>
        <authorList>
            <consortium name="The Broad Institute Genomics Platform"/>
            <consortium name="The Broad Institute Genome Sequencing Center for Infectious Disease"/>
            <person name="Wu L."/>
            <person name="Ma J."/>
        </authorList>
    </citation>
    <scope>NUCLEOTIDE SEQUENCE [LARGE SCALE GENOMIC DNA]</scope>
    <source>
        <strain evidence="2">KACC 13778</strain>
    </source>
</reference>
<accession>A0ABW0N9K1</accession>
<dbReference type="Gene3D" id="3.30.70.2970">
    <property type="entry name" value="Protein of unknown function (DUF541), domain 2"/>
    <property type="match status" value="1"/>
</dbReference>
<dbReference type="Gene3D" id="3.30.110.170">
    <property type="entry name" value="Protein of unknown function (DUF541), domain 1"/>
    <property type="match status" value="1"/>
</dbReference>
<dbReference type="Pfam" id="PF04402">
    <property type="entry name" value="SIMPL"/>
    <property type="match status" value="1"/>
</dbReference>
<dbReference type="RefSeq" id="WP_345182039.1">
    <property type="nucleotide sequence ID" value="NZ_BAABFQ010000010.1"/>
</dbReference>
<dbReference type="InterPro" id="IPR007497">
    <property type="entry name" value="SIMPL/DUF541"/>
</dbReference>